<dbReference type="GO" id="GO:0006749">
    <property type="term" value="P:glutathione metabolic process"/>
    <property type="evidence" value="ECO:0007669"/>
    <property type="project" value="InterPro"/>
</dbReference>
<evidence type="ECO:0000259" key="2">
    <source>
        <dbReference type="SMART" id="SM00849"/>
    </source>
</evidence>
<dbReference type="Pfam" id="PF00753">
    <property type="entry name" value="Lactamase_B"/>
    <property type="match status" value="1"/>
</dbReference>
<proteinExistence type="predicted"/>
<evidence type="ECO:0000313" key="3">
    <source>
        <dbReference type="EMBL" id="TKA60913.1"/>
    </source>
</evidence>
<dbReference type="STRING" id="329884.A0A4U0WEY7"/>
<dbReference type="GO" id="GO:0070813">
    <property type="term" value="P:hydrogen sulfide metabolic process"/>
    <property type="evidence" value="ECO:0007669"/>
    <property type="project" value="TreeGrafter"/>
</dbReference>
<dbReference type="PANTHER" id="PTHR43084">
    <property type="entry name" value="PERSULFIDE DIOXYGENASE ETHE1"/>
    <property type="match status" value="1"/>
</dbReference>
<dbReference type="InterPro" id="IPR001279">
    <property type="entry name" value="Metallo-B-lactamas"/>
</dbReference>
<dbReference type="InterPro" id="IPR051682">
    <property type="entry name" value="Mito_Persulfide_Diox"/>
</dbReference>
<evidence type="ECO:0000313" key="4">
    <source>
        <dbReference type="Proteomes" id="UP000309340"/>
    </source>
</evidence>
<dbReference type="OrthoDB" id="449487at2759"/>
<dbReference type="Gene3D" id="3.60.15.10">
    <property type="entry name" value="Ribonuclease Z/Hydroxyacylglutathione hydrolase-like"/>
    <property type="match status" value="1"/>
</dbReference>
<feature type="domain" description="Metallo-beta-lactamase" evidence="2">
    <location>
        <begin position="14"/>
        <end position="209"/>
    </location>
</feature>
<sequence length="302" mass="33511">MEPTIHTVFESVTGTWQYIVADPRTKETAIIDTVLDYNKDMGVISTASADKLLDVVTDNDYTVSYILETHAHADHLTASRYLQKMLSQRQNERRPLICIGEHIAQVQETLGQIYDISESELYGAFDYTFSDGETFRLGNIQAQVVHLPGHTPDHIGYIIGSNIFTGDSIFNPDVGSARCDFPGGSATALYNSAGRLLSFPSHFRLYTGHDYPPKDRGVRGPEQSGAIPYTTVEQQSKENKHVKSGTQEDEFVKMRSERDSTLSEPKLLRPSMHVNLRGGRLPACSTKGFKLEQIPASIVGAE</sequence>
<dbReference type="SUPFAM" id="SSF56281">
    <property type="entry name" value="Metallo-hydrolase/oxidoreductase"/>
    <property type="match status" value="1"/>
</dbReference>
<dbReference type="GO" id="GO:0046872">
    <property type="term" value="F:metal ion binding"/>
    <property type="evidence" value="ECO:0007669"/>
    <property type="project" value="UniProtKB-KW"/>
</dbReference>
<dbReference type="GO" id="GO:0050313">
    <property type="term" value="F:sulfur dioxygenase activity"/>
    <property type="evidence" value="ECO:0007669"/>
    <property type="project" value="InterPro"/>
</dbReference>
<dbReference type="InterPro" id="IPR036866">
    <property type="entry name" value="RibonucZ/Hydroxyglut_hydro"/>
</dbReference>
<keyword evidence="4" id="KW-1185">Reference proteome</keyword>
<gene>
    <name evidence="3" type="ORF">B0A55_12155</name>
</gene>
<evidence type="ECO:0000256" key="1">
    <source>
        <dbReference type="ARBA" id="ARBA00022723"/>
    </source>
</evidence>
<dbReference type="PANTHER" id="PTHR43084:SF1">
    <property type="entry name" value="PERSULFIDE DIOXYGENASE ETHE1, MITOCHONDRIAL"/>
    <property type="match status" value="1"/>
</dbReference>
<reference evidence="3 4" key="1">
    <citation type="submission" date="2017-03" db="EMBL/GenBank/DDBJ databases">
        <title>Genomes of endolithic fungi from Antarctica.</title>
        <authorList>
            <person name="Coleine C."/>
            <person name="Masonjones S."/>
            <person name="Stajich J.E."/>
        </authorList>
    </citation>
    <scope>NUCLEOTIDE SEQUENCE [LARGE SCALE GENOMIC DNA]</scope>
    <source>
        <strain evidence="3 4">CCFEE 5184</strain>
    </source>
</reference>
<keyword evidence="1" id="KW-0479">Metal-binding</keyword>
<dbReference type="SMART" id="SM00849">
    <property type="entry name" value="Lactamase_B"/>
    <property type="match status" value="1"/>
</dbReference>
<protein>
    <recommendedName>
        <fullName evidence="2">Metallo-beta-lactamase domain-containing protein</fullName>
    </recommendedName>
</protein>
<dbReference type="EMBL" id="NAJQ01001311">
    <property type="protein sequence ID" value="TKA60913.1"/>
    <property type="molecule type" value="Genomic_DNA"/>
</dbReference>
<comment type="caution">
    <text evidence="3">The sequence shown here is derived from an EMBL/GenBank/DDBJ whole genome shotgun (WGS) entry which is preliminary data.</text>
</comment>
<organism evidence="3 4">
    <name type="scientific">Friedmanniomyces simplex</name>
    <dbReference type="NCBI Taxonomy" id="329884"/>
    <lineage>
        <taxon>Eukaryota</taxon>
        <taxon>Fungi</taxon>
        <taxon>Dikarya</taxon>
        <taxon>Ascomycota</taxon>
        <taxon>Pezizomycotina</taxon>
        <taxon>Dothideomycetes</taxon>
        <taxon>Dothideomycetidae</taxon>
        <taxon>Mycosphaerellales</taxon>
        <taxon>Teratosphaeriaceae</taxon>
        <taxon>Friedmanniomyces</taxon>
    </lineage>
</organism>
<dbReference type="InterPro" id="IPR044528">
    <property type="entry name" value="POD-like_MBL-fold"/>
</dbReference>
<accession>A0A4U0WEY7</accession>
<dbReference type="AlphaFoldDB" id="A0A4U0WEY7"/>
<dbReference type="Proteomes" id="UP000309340">
    <property type="component" value="Unassembled WGS sequence"/>
</dbReference>
<name>A0A4U0WEY7_9PEZI</name>
<dbReference type="CDD" id="cd07724">
    <property type="entry name" value="POD-like_MBL-fold"/>
    <property type="match status" value="1"/>
</dbReference>